<organism evidence="1 2">
    <name type="scientific">Nonomuraea terrae</name>
    <dbReference type="NCBI Taxonomy" id="2530383"/>
    <lineage>
        <taxon>Bacteria</taxon>
        <taxon>Bacillati</taxon>
        <taxon>Actinomycetota</taxon>
        <taxon>Actinomycetes</taxon>
        <taxon>Streptosporangiales</taxon>
        <taxon>Streptosporangiaceae</taxon>
        <taxon>Nonomuraea</taxon>
    </lineage>
</organism>
<name>A0A4R4YEG0_9ACTN</name>
<accession>A0A4R4YEG0</accession>
<dbReference type="InterPro" id="IPR011009">
    <property type="entry name" value="Kinase-like_dom_sf"/>
</dbReference>
<comment type="caution">
    <text evidence="1">The sequence shown here is derived from an EMBL/GenBank/DDBJ whole genome shotgun (WGS) entry which is preliminary data.</text>
</comment>
<dbReference type="OrthoDB" id="3677467at2"/>
<protein>
    <submittedName>
        <fullName evidence="1">Uncharacterized protein</fullName>
    </submittedName>
</protein>
<reference evidence="1 2" key="1">
    <citation type="submission" date="2019-03" db="EMBL/GenBank/DDBJ databases">
        <title>Draft genome sequences of novel Actinobacteria.</title>
        <authorList>
            <person name="Sahin N."/>
            <person name="Ay H."/>
            <person name="Saygin H."/>
        </authorList>
    </citation>
    <scope>NUCLEOTIDE SEQUENCE [LARGE SCALE GENOMIC DNA]</scope>
    <source>
        <strain evidence="1 2">CH32</strain>
    </source>
</reference>
<dbReference type="Gene3D" id="3.90.1200.10">
    <property type="match status" value="1"/>
</dbReference>
<dbReference type="Proteomes" id="UP000295302">
    <property type="component" value="Unassembled WGS sequence"/>
</dbReference>
<sequence length="311" mass="32916">MEGMTSASSALGSPMRHDRLLSALAAWQLPVEGTEPLTGGLNSTTWLVRAPGGVRYVAKLADTADAAAFAGGLRVAARAGRRGLAGGAPVALPDGRLAAELPEGVLALLEYVPGTVPDAGSPHDLRRLGAVLGRAHRLLADAVDDLPERLRWPWPWASARLREVPMPPHVRRAAAQVLDEAREATPLLRLGVVHGDPRLDGFRLSGGSSALDGLVGWDAVLHAPLLYDVACVAVLTRDTPRALRHVLDGYRTVDPAIVRDLDHLDLFVRLRWAVTAIHVAGRIARGALRGVSGSPEDNEAGLARAYAGMRG</sequence>
<evidence type="ECO:0000313" key="2">
    <source>
        <dbReference type="Proteomes" id="UP000295302"/>
    </source>
</evidence>
<proteinExistence type="predicted"/>
<dbReference type="SUPFAM" id="SSF56112">
    <property type="entry name" value="Protein kinase-like (PK-like)"/>
    <property type="match status" value="1"/>
</dbReference>
<gene>
    <name evidence="1" type="ORF">E1286_29665</name>
</gene>
<dbReference type="EMBL" id="SMKQ01000118">
    <property type="protein sequence ID" value="TDD43006.1"/>
    <property type="molecule type" value="Genomic_DNA"/>
</dbReference>
<evidence type="ECO:0000313" key="1">
    <source>
        <dbReference type="EMBL" id="TDD43006.1"/>
    </source>
</evidence>
<keyword evidence="2" id="KW-1185">Reference proteome</keyword>
<dbReference type="AlphaFoldDB" id="A0A4R4YEG0"/>